<dbReference type="EMBL" id="WIXO01000001">
    <property type="protein sequence ID" value="MTE20233.1"/>
    <property type="molecule type" value="Genomic_DNA"/>
</dbReference>
<reference evidence="2 3" key="1">
    <citation type="submission" date="2019-11" db="EMBL/GenBank/DDBJ databases">
        <authorList>
            <person name="Yuan L."/>
        </authorList>
    </citation>
    <scope>NUCLEOTIDE SEQUENCE [LARGE SCALE GENOMIC DNA]</scope>
    <source>
        <strain evidence="2 3">TRM43335</strain>
    </source>
</reference>
<organism evidence="2 3">
    <name type="scientific">Streptomyces taklimakanensis</name>
    <dbReference type="NCBI Taxonomy" id="2569853"/>
    <lineage>
        <taxon>Bacteria</taxon>
        <taxon>Bacillati</taxon>
        <taxon>Actinomycetota</taxon>
        <taxon>Actinomycetes</taxon>
        <taxon>Kitasatosporales</taxon>
        <taxon>Streptomycetaceae</taxon>
        <taxon>Streptomyces</taxon>
    </lineage>
</organism>
<evidence type="ECO:0000313" key="2">
    <source>
        <dbReference type="EMBL" id="MTE20233.1"/>
    </source>
</evidence>
<dbReference type="OrthoDB" id="4268368at2"/>
<dbReference type="Proteomes" id="UP000473014">
    <property type="component" value="Unassembled WGS sequence"/>
</dbReference>
<accession>A0A6G2BDU6</accession>
<evidence type="ECO:0000256" key="1">
    <source>
        <dbReference type="SAM" id="MobiDB-lite"/>
    </source>
</evidence>
<evidence type="ECO:0000313" key="3">
    <source>
        <dbReference type="Proteomes" id="UP000473014"/>
    </source>
</evidence>
<feature type="region of interest" description="Disordered" evidence="1">
    <location>
        <begin position="1"/>
        <end position="30"/>
    </location>
</feature>
<feature type="compositionally biased region" description="Low complexity" evidence="1">
    <location>
        <begin position="1"/>
        <end position="11"/>
    </location>
</feature>
<dbReference type="AlphaFoldDB" id="A0A6G2BDU6"/>
<gene>
    <name evidence="2" type="ORF">F0L17_14170</name>
</gene>
<name>A0A6G2BDU6_9ACTN</name>
<keyword evidence="3" id="KW-1185">Reference proteome</keyword>
<sequence>MSTPTATATHTTRPRKGSASTRRHHHRRLPHRLRQLLPDAQTILTTPVSWFGDNGRPAARYVLVAYDTSGNRIPHTPGTIDRVVDLLQGAFPTADWTTAQTWHANGNHLTAWNGATTQRHRPTSVEQLSDLARHVAQTARPNRSDEWTPSRVLRAVPEITATAPNSSVARTRARRILQELNRAGLFIKRDTDGRRCYIPSPHLDGAR</sequence>
<dbReference type="RefSeq" id="WP_155071354.1">
    <property type="nucleotide sequence ID" value="NZ_WIXO01000001.1"/>
</dbReference>
<comment type="caution">
    <text evidence="2">The sequence shown here is derived from an EMBL/GenBank/DDBJ whole genome shotgun (WGS) entry which is preliminary data.</text>
</comment>
<proteinExistence type="predicted"/>
<protein>
    <submittedName>
        <fullName evidence="2">Uncharacterized protein</fullName>
    </submittedName>
</protein>
<feature type="compositionally biased region" description="Basic residues" evidence="1">
    <location>
        <begin position="12"/>
        <end position="30"/>
    </location>
</feature>